<evidence type="ECO:0000256" key="6">
    <source>
        <dbReference type="ARBA" id="ARBA00022833"/>
    </source>
</evidence>
<keyword evidence="3" id="KW-0479">Metal-binding</keyword>
<evidence type="ECO:0000256" key="12">
    <source>
        <dbReference type="SAM" id="MobiDB-lite"/>
    </source>
</evidence>
<dbReference type="GO" id="GO:0010468">
    <property type="term" value="P:regulation of gene expression"/>
    <property type="evidence" value="ECO:0007669"/>
    <property type="project" value="TreeGrafter"/>
</dbReference>
<accession>A0A9D4QBY4</accession>
<reference evidence="14" key="2">
    <citation type="submission" date="2021-09" db="EMBL/GenBank/DDBJ databases">
        <authorList>
            <person name="Jia N."/>
            <person name="Wang J."/>
            <person name="Shi W."/>
            <person name="Du L."/>
            <person name="Sun Y."/>
            <person name="Zhan W."/>
            <person name="Jiang J."/>
            <person name="Wang Q."/>
            <person name="Zhang B."/>
            <person name="Ji P."/>
            <person name="Sakyi L.B."/>
            <person name="Cui X."/>
            <person name="Yuan T."/>
            <person name="Jiang B."/>
            <person name="Yang W."/>
            <person name="Lam T.T.-Y."/>
            <person name="Chang Q."/>
            <person name="Ding S."/>
            <person name="Wang X."/>
            <person name="Zhu J."/>
            <person name="Ruan X."/>
            <person name="Zhao L."/>
            <person name="Wei J."/>
            <person name="Que T."/>
            <person name="Du C."/>
            <person name="Cheng J."/>
            <person name="Dai P."/>
            <person name="Han X."/>
            <person name="Huang E."/>
            <person name="Gao Y."/>
            <person name="Liu J."/>
            <person name="Shao H."/>
            <person name="Ye R."/>
            <person name="Li L."/>
            <person name="Wei W."/>
            <person name="Wang X."/>
            <person name="Wang C."/>
            <person name="Huo Q."/>
            <person name="Li W."/>
            <person name="Guo W."/>
            <person name="Chen H."/>
            <person name="Chen S."/>
            <person name="Zhou L."/>
            <person name="Zhou L."/>
            <person name="Ni X."/>
            <person name="Tian J."/>
            <person name="Zhou Y."/>
            <person name="Sheng Y."/>
            <person name="Liu T."/>
            <person name="Pan Y."/>
            <person name="Xia L."/>
            <person name="Li J."/>
            <person name="Zhao F."/>
            <person name="Cao W."/>
        </authorList>
    </citation>
    <scope>NUCLEOTIDE SEQUENCE</scope>
    <source>
        <strain evidence="14">Rsan-2018</strain>
        <tissue evidence="14">Larvae</tissue>
    </source>
</reference>
<dbReference type="PANTHER" id="PTHR16515:SF49">
    <property type="entry name" value="GASTRULA ZINC FINGER PROTEIN XLCGF49.1-LIKE-RELATED"/>
    <property type="match status" value="1"/>
</dbReference>
<protein>
    <recommendedName>
        <fullName evidence="13">C2H2-type domain-containing protein</fullName>
    </recommendedName>
</protein>
<keyword evidence="8" id="KW-0238">DNA-binding</keyword>
<comment type="caution">
    <text evidence="14">The sequence shown here is derived from an EMBL/GenBank/DDBJ whole genome shotgun (WGS) entry which is preliminary data.</text>
</comment>
<dbReference type="PANTHER" id="PTHR16515">
    <property type="entry name" value="PR DOMAIN ZINC FINGER PROTEIN"/>
    <property type="match status" value="1"/>
</dbReference>
<dbReference type="GO" id="GO:0005634">
    <property type="term" value="C:nucleus"/>
    <property type="evidence" value="ECO:0007669"/>
    <property type="project" value="UniProtKB-SubCell"/>
</dbReference>
<feature type="domain" description="C2H2-type" evidence="13">
    <location>
        <begin position="149"/>
        <end position="176"/>
    </location>
</feature>
<dbReference type="SUPFAM" id="SSF57667">
    <property type="entry name" value="beta-beta-alpha zinc fingers"/>
    <property type="match status" value="3"/>
</dbReference>
<evidence type="ECO:0000256" key="1">
    <source>
        <dbReference type="ARBA" id="ARBA00004123"/>
    </source>
</evidence>
<evidence type="ECO:0000256" key="11">
    <source>
        <dbReference type="PROSITE-ProRule" id="PRU00042"/>
    </source>
</evidence>
<dbReference type="FunFam" id="3.30.160.60:FF:001480">
    <property type="entry name" value="Si:cabz01071911.3"/>
    <property type="match status" value="1"/>
</dbReference>
<dbReference type="Proteomes" id="UP000821837">
    <property type="component" value="Chromosome 10"/>
</dbReference>
<evidence type="ECO:0000256" key="5">
    <source>
        <dbReference type="ARBA" id="ARBA00022771"/>
    </source>
</evidence>
<evidence type="ECO:0000256" key="8">
    <source>
        <dbReference type="ARBA" id="ARBA00023125"/>
    </source>
</evidence>
<evidence type="ECO:0000256" key="9">
    <source>
        <dbReference type="ARBA" id="ARBA00023163"/>
    </source>
</evidence>
<dbReference type="PROSITE" id="PS00028">
    <property type="entry name" value="ZINC_FINGER_C2H2_1"/>
    <property type="match status" value="3"/>
</dbReference>
<evidence type="ECO:0000313" key="14">
    <source>
        <dbReference type="EMBL" id="KAH7975451.1"/>
    </source>
</evidence>
<keyword evidence="6" id="KW-0862">Zinc</keyword>
<proteinExistence type="inferred from homology"/>
<dbReference type="Gene3D" id="3.30.160.60">
    <property type="entry name" value="Classic Zinc Finger"/>
    <property type="match status" value="3"/>
</dbReference>
<dbReference type="Pfam" id="PF00096">
    <property type="entry name" value="zf-C2H2"/>
    <property type="match status" value="3"/>
</dbReference>
<dbReference type="GO" id="GO:0008270">
    <property type="term" value="F:zinc ion binding"/>
    <property type="evidence" value="ECO:0007669"/>
    <property type="project" value="UniProtKB-KW"/>
</dbReference>
<dbReference type="AlphaFoldDB" id="A0A9D4QBY4"/>
<dbReference type="FunFam" id="3.30.160.60:FF:000446">
    <property type="entry name" value="Zinc finger protein"/>
    <property type="match status" value="1"/>
</dbReference>
<keyword evidence="9" id="KW-0804">Transcription</keyword>
<dbReference type="PROSITE" id="PS50157">
    <property type="entry name" value="ZINC_FINGER_C2H2_2"/>
    <property type="match status" value="3"/>
</dbReference>
<sequence>MWSQQLLLVASVAKQFMHLKGFSPFSVYYVSTVADIQPNEMEGHKEIFRESHLVSYPKASPQLSTGVVHPKAEPPRSPPAIDPDEDTQDAPEDFARSGSDEYIEGSLDGADGNALASPAQHKCPICLRTYLSAVLLEKHKCPGRPEKRYTCHICFRELSREGHLVAHMRVHTGEKPFKCVVCSRAFRQKSNLTVHMQQHTTGGQFQCTACPRSFTRRDYLQTHMQRHHRL</sequence>
<dbReference type="SMART" id="SM00355">
    <property type="entry name" value="ZnF_C2H2"/>
    <property type="match status" value="4"/>
</dbReference>
<evidence type="ECO:0000256" key="10">
    <source>
        <dbReference type="ARBA" id="ARBA00023242"/>
    </source>
</evidence>
<dbReference type="InterPro" id="IPR013087">
    <property type="entry name" value="Znf_C2H2_type"/>
</dbReference>
<gene>
    <name evidence="14" type="ORF">HPB52_001780</name>
</gene>
<evidence type="ECO:0000256" key="4">
    <source>
        <dbReference type="ARBA" id="ARBA00022737"/>
    </source>
</evidence>
<evidence type="ECO:0000259" key="13">
    <source>
        <dbReference type="PROSITE" id="PS50157"/>
    </source>
</evidence>
<keyword evidence="7" id="KW-0805">Transcription regulation</keyword>
<comment type="similarity">
    <text evidence="2">Belongs to the krueppel C2H2-type zinc-finger protein family.</text>
</comment>
<evidence type="ECO:0000256" key="7">
    <source>
        <dbReference type="ARBA" id="ARBA00023015"/>
    </source>
</evidence>
<dbReference type="GO" id="GO:0003677">
    <property type="term" value="F:DNA binding"/>
    <property type="evidence" value="ECO:0007669"/>
    <property type="project" value="UniProtKB-KW"/>
</dbReference>
<keyword evidence="10" id="KW-0539">Nucleus</keyword>
<organism evidence="14 15">
    <name type="scientific">Rhipicephalus sanguineus</name>
    <name type="common">Brown dog tick</name>
    <name type="synonym">Ixodes sanguineus</name>
    <dbReference type="NCBI Taxonomy" id="34632"/>
    <lineage>
        <taxon>Eukaryota</taxon>
        <taxon>Metazoa</taxon>
        <taxon>Ecdysozoa</taxon>
        <taxon>Arthropoda</taxon>
        <taxon>Chelicerata</taxon>
        <taxon>Arachnida</taxon>
        <taxon>Acari</taxon>
        <taxon>Parasitiformes</taxon>
        <taxon>Ixodida</taxon>
        <taxon>Ixodoidea</taxon>
        <taxon>Ixodidae</taxon>
        <taxon>Rhipicephalinae</taxon>
        <taxon>Rhipicephalus</taxon>
        <taxon>Rhipicephalus</taxon>
    </lineage>
</organism>
<evidence type="ECO:0000256" key="2">
    <source>
        <dbReference type="ARBA" id="ARBA00006991"/>
    </source>
</evidence>
<dbReference type="InterPro" id="IPR036236">
    <property type="entry name" value="Znf_C2H2_sf"/>
</dbReference>
<evidence type="ECO:0000313" key="15">
    <source>
        <dbReference type="Proteomes" id="UP000821837"/>
    </source>
</evidence>
<dbReference type="VEuPathDB" id="VectorBase:RSAN_027037"/>
<dbReference type="EMBL" id="JABSTV010001246">
    <property type="protein sequence ID" value="KAH7975451.1"/>
    <property type="molecule type" value="Genomic_DNA"/>
</dbReference>
<feature type="compositionally biased region" description="Acidic residues" evidence="12">
    <location>
        <begin position="82"/>
        <end position="92"/>
    </location>
</feature>
<keyword evidence="4" id="KW-0677">Repeat</keyword>
<comment type="subcellular location">
    <subcellularLocation>
        <location evidence="1">Nucleus</location>
    </subcellularLocation>
</comment>
<dbReference type="InterPro" id="IPR050331">
    <property type="entry name" value="Zinc_finger"/>
</dbReference>
<reference evidence="14" key="1">
    <citation type="journal article" date="2020" name="Cell">
        <title>Large-Scale Comparative Analyses of Tick Genomes Elucidate Their Genetic Diversity and Vector Capacities.</title>
        <authorList>
            <consortium name="Tick Genome and Microbiome Consortium (TIGMIC)"/>
            <person name="Jia N."/>
            <person name="Wang J."/>
            <person name="Shi W."/>
            <person name="Du L."/>
            <person name="Sun Y."/>
            <person name="Zhan W."/>
            <person name="Jiang J.F."/>
            <person name="Wang Q."/>
            <person name="Zhang B."/>
            <person name="Ji P."/>
            <person name="Bell-Sakyi L."/>
            <person name="Cui X.M."/>
            <person name="Yuan T.T."/>
            <person name="Jiang B.G."/>
            <person name="Yang W.F."/>
            <person name="Lam T.T."/>
            <person name="Chang Q.C."/>
            <person name="Ding S.J."/>
            <person name="Wang X.J."/>
            <person name="Zhu J.G."/>
            <person name="Ruan X.D."/>
            <person name="Zhao L."/>
            <person name="Wei J.T."/>
            <person name="Ye R.Z."/>
            <person name="Que T.C."/>
            <person name="Du C.H."/>
            <person name="Zhou Y.H."/>
            <person name="Cheng J.X."/>
            <person name="Dai P.F."/>
            <person name="Guo W.B."/>
            <person name="Han X.H."/>
            <person name="Huang E.J."/>
            <person name="Li L.F."/>
            <person name="Wei W."/>
            <person name="Gao Y.C."/>
            <person name="Liu J.Z."/>
            <person name="Shao H.Z."/>
            <person name="Wang X."/>
            <person name="Wang C.C."/>
            <person name="Yang T.C."/>
            <person name="Huo Q.B."/>
            <person name="Li W."/>
            <person name="Chen H.Y."/>
            <person name="Chen S.E."/>
            <person name="Zhou L.G."/>
            <person name="Ni X.B."/>
            <person name="Tian J.H."/>
            <person name="Sheng Y."/>
            <person name="Liu T."/>
            <person name="Pan Y.S."/>
            <person name="Xia L.Y."/>
            <person name="Li J."/>
            <person name="Zhao F."/>
            <person name="Cao W.C."/>
        </authorList>
    </citation>
    <scope>NUCLEOTIDE SEQUENCE</scope>
    <source>
        <strain evidence="14">Rsan-2018</strain>
    </source>
</reference>
<feature type="domain" description="C2H2-type" evidence="13">
    <location>
        <begin position="205"/>
        <end position="230"/>
    </location>
</feature>
<feature type="domain" description="C2H2-type" evidence="13">
    <location>
        <begin position="177"/>
        <end position="200"/>
    </location>
</feature>
<evidence type="ECO:0000256" key="3">
    <source>
        <dbReference type="ARBA" id="ARBA00022723"/>
    </source>
</evidence>
<name>A0A9D4QBY4_RHISA</name>
<keyword evidence="5 11" id="KW-0863">Zinc-finger</keyword>
<keyword evidence="15" id="KW-1185">Reference proteome</keyword>
<feature type="region of interest" description="Disordered" evidence="12">
    <location>
        <begin position="60"/>
        <end position="109"/>
    </location>
</feature>